<dbReference type="STRING" id="49451.A0A314L7C7"/>
<reference evidence="3" key="1">
    <citation type="submission" date="2016-11" db="EMBL/GenBank/DDBJ databases">
        <title>The genome of Nicotiana attenuata.</title>
        <authorList>
            <person name="Xu S."/>
            <person name="Brockmoeller T."/>
            <person name="Gaquerel E."/>
            <person name="Navarro A."/>
            <person name="Kuhl H."/>
            <person name="Gase K."/>
            <person name="Ling Z."/>
            <person name="Zhou W."/>
            <person name="Kreitzer C."/>
            <person name="Stanke M."/>
            <person name="Tang H."/>
            <person name="Lyons E."/>
            <person name="Pandey P."/>
            <person name="Pandey S.P."/>
            <person name="Timmermann B."/>
            <person name="Baldwin I.T."/>
        </authorList>
    </citation>
    <scope>NUCLEOTIDE SEQUENCE [LARGE SCALE GENOMIC DNA]</scope>
    <source>
        <strain evidence="3">UT</strain>
    </source>
</reference>
<dbReference type="Gene3D" id="3.30.420.10">
    <property type="entry name" value="Ribonuclease H-like superfamily/Ribonuclease H"/>
    <property type="match status" value="1"/>
</dbReference>
<proteinExistence type="predicted"/>
<dbReference type="GO" id="GO:0008408">
    <property type="term" value="F:3'-5' exonuclease activity"/>
    <property type="evidence" value="ECO:0007669"/>
    <property type="project" value="TreeGrafter"/>
</dbReference>
<dbReference type="PANTHER" id="PTHR13620">
    <property type="entry name" value="3-5 EXONUCLEASE"/>
    <property type="match status" value="1"/>
</dbReference>
<dbReference type="GO" id="GO:0003676">
    <property type="term" value="F:nucleic acid binding"/>
    <property type="evidence" value="ECO:0007669"/>
    <property type="project" value="InterPro"/>
</dbReference>
<organism evidence="3 4">
    <name type="scientific">Nicotiana attenuata</name>
    <name type="common">Coyote tobacco</name>
    <dbReference type="NCBI Taxonomy" id="49451"/>
    <lineage>
        <taxon>Eukaryota</taxon>
        <taxon>Viridiplantae</taxon>
        <taxon>Streptophyta</taxon>
        <taxon>Embryophyta</taxon>
        <taxon>Tracheophyta</taxon>
        <taxon>Spermatophyta</taxon>
        <taxon>Magnoliopsida</taxon>
        <taxon>eudicotyledons</taxon>
        <taxon>Gunneridae</taxon>
        <taxon>Pentapetalae</taxon>
        <taxon>asterids</taxon>
        <taxon>lamiids</taxon>
        <taxon>Solanales</taxon>
        <taxon>Solanaceae</taxon>
        <taxon>Nicotianoideae</taxon>
        <taxon>Nicotianeae</taxon>
        <taxon>Nicotiana</taxon>
    </lineage>
</organism>
<sequence length="239" mass="27981">MAMEVSLQHEIDTDDDMLYLTTIRPANKKPIIVETLWHGIDYPNDSLVIDWISKIKKIQEKKKQKNLILSLFADRKGQYKNSGFSYYDCKGQVSKAPFELLQLCYDNHCLFYEFELYYPNKKYPLALWKCLSDNKTIVVGLGIEDVVKKLEKDYNIKISNWVDLRDKAREKAIFGEIANNCSVEKLAKKVLGDEWDVKKPATMEWWNPEIEWFLSDDKVKFGSLDSFLAYRIGVELLKD</sequence>
<dbReference type="InterPro" id="IPR036397">
    <property type="entry name" value="RNaseH_sf"/>
</dbReference>
<evidence type="ECO:0000313" key="3">
    <source>
        <dbReference type="EMBL" id="OIT37455.1"/>
    </source>
</evidence>
<dbReference type="SMR" id="A0A314L7C7"/>
<keyword evidence="1" id="KW-0540">Nuclease</keyword>
<evidence type="ECO:0000256" key="2">
    <source>
        <dbReference type="ARBA" id="ARBA00022801"/>
    </source>
</evidence>
<dbReference type="AlphaFoldDB" id="A0A314L7C7"/>
<dbReference type="SUPFAM" id="SSF53098">
    <property type="entry name" value="Ribonuclease H-like"/>
    <property type="match status" value="1"/>
</dbReference>
<keyword evidence="2" id="KW-0378">Hydrolase</keyword>
<evidence type="ECO:0008006" key="5">
    <source>
        <dbReference type="Google" id="ProtNLM"/>
    </source>
</evidence>
<dbReference type="Proteomes" id="UP000187609">
    <property type="component" value="Unassembled WGS sequence"/>
</dbReference>
<dbReference type="InterPro" id="IPR012337">
    <property type="entry name" value="RNaseH-like_sf"/>
</dbReference>
<evidence type="ECO:0000256" key="1">
    <source>
        <dbReference type="ARBA" id="ARBA00022722"/>
    </source>
</evidence>
<gene>
    <name evidence="3" type="ORF">A4A49_15789</name>
</gene>
<comment type="caution">
    <text evidence="3">The sequence shown here is derived from an EMBL/GenBank/DDBJ whole genome shotgun (WGS) entry which is preliminary data.</text>
</comment>
<dbReference type="GO" id="GO:0005737">
    <property type="term" value="C:cytoplasm"/>
    <property type="evidence" value="ECO:0007669"/>
    <property type="project" value="TreeGrafter"/>
</dbReference>
<name>A0A314L7C7_NICAT</name>
<dbReference type="PANTHER" id="PTHR13620:SF5">
    <property type="entry name" value="WERNER SYNDROME ATP-DEPENDENT HELICASE-LIKE"/>
    <property type="match status" value="1"/>
</dbReference>
<dbReference type="Gramene" id="OIT37455">
    <property type="protein sequence ID" value="OIT37455"/>
    <property type="gene ID" value="A4A49_15789"/>
</dbReference>
<keyword evidence="4" id="KW-1185">Reference proteome</keyword>
<evidence type="ECO:0000313" key="4">
    <source>
        <dbReference type="Proteomes" id="UP000187609"/>
    </source>
</evidence>
<accession>A0A314L7C7</accession>
<dbReference type="InterPro" id="IPR051132">
    <property type="entry name" value="3-5_Exonuclease_domain"/>
</dbReference>
<dbReference type="GO" id="GO:0005634">
    <property type="term" value="C:nucleus"/>
    <property type="evidence" value="ECO:0007669"/>
    <property type="project" value="TreeGrafter"/>
</dbReference>
<protein>
    <recommendedName>
        <fullName evidence="5">Werner syndrome-like exonuclease</fullName>
    </recommendedName>
</protein>
<dbReference type="EMBL" id="MJEQ01000309">
    <property type="protein sequence ID" value="OIT37455.1"/>
    <property type="molecule type" value="Genomic_DNA"/>
</dbReference>